<dbReference type="SUPFAM" id="SSF53474">
    <property type="entry name" value="alpha/beta-Hydrolases"/>
    <property type="match status" value="1"/>
</dbReference>
<evidence type="ECO:0000313" key="10">
    <source>
        <dbReference type="Proteomes" id="UP000886520"/>
    </source>
</evidence>
<dbReference type="Gene3D" id="3.40.50.1820">
    <property type="entry name" value="alpha/beta hydrolase"/>
    <property type="match status" value="1"/>
</dbReference>
<dbReference type="GO" id="GO:0008474">
    <property type="term" value="F:palmitoyl-(protein) hydrolase activity"/>
    <property type="evidence" value="ECO:0007669"/>
    <property type="project" value="UniProtKB-EC"/>
</dbReference>
<dbReference type="PANTHER" id="PTHR11247">
    <property type="entry name" value="PALMITOYL-PROTEIN THIOESTERASE/DOLICHYLDIPHOSPHATASE 1"/>
    <property type="match status" value="1"/>
</dbReference>
<evidence type="ECO:0000256" key="2">
    <source>
        <dbReference type="ARBA" id="ARBA00014212"/>
    </source>
</evidence>
<dbReference type="OrthoDB" id="10263094at2759"/>
<organism evidence="9 10">
    <name type="scientific">Adiantum capillus-veneris</name>
    <name type="common">Maidenhair fern</name>
    <dbReference type="NCBI Taxonomy" id="13818"/>
    <lineage>
        <taxon>Eukaryota</taxon>
        <taxon>Viridiplantae</taxon>
        <taxon>Streptophyta</taxon>
        <taxon>Embryophyta</taxon>
        <taxon>Tracheophyta</taxon>
        <taxon>Polypodiopsida</taxon>
        <taxon>Polypodiidae</taxon>
        <taxon>Polypodiales</taxon>
        <taxon>Pteridineae</taxon>
        <taxon>Pteridaceae</taxon>
        <taxon>Vittarioideae</taxon>
        <taxon>Adiantum</taxon>
    </lineage>
</organism>
<keyword evidence="6" id="KW-0325">Glycoprotein</keyword>
<keyword evidence="3 8" id="KW-0732">Signal</keyword>
<evidence type="ECO:0000256" key="7">
    <source>
        <dbReference type="ARBA" id="ARBA00031934"/>
    </source>
</evidence>
<evidence type="ECO:0000256" key="5">
    <source>
        <dbReference type="ARBA" id="ARBA00023157"/>
    </source>
</evidence>
<keyword evidence="5" id="KW-1015">Disulfide bond</keyword>
<feature type="signal peptide" evidence="8">
    <location>
        <begin position="1"/>
        <end position="20"/>
    </location>
</feature>
<evidence type="ECO:0000256" key="1">
    <source>
        <dbReference type="ARBA" id="ARBA00012423"/>
    </source>
</evidence>
<protein>
    <recommendedName>
        <fullName evidence="2">Palmitoyl-protein thioesterase 1</fullName>
        <ecNumber evidence="1">3.1.2.22</ecNumber>
    </recommendedName>
    <alternativeName>
        <fullName evidence="7">Palmitoyl-protein hydrolase 1</fullName>
    </alternativeName>
</protein>
<keyword evidence="4" id="KW-0378">Hydrolase</keyword>
<sequence length="295" mass="32207">MGKLPVVCLIALVVLPLSSSLPFIVLHGLGDQCKNAGITRFTKLLSNFSGQEGFCIEIGDGSHDSWFTSVTKQVESVCEMVKSLPELQFGYNMVGLSQGNVIGRGVIQWCDGGPPVNNMVSLGGPHAGTASVPLCGRGTFCGVANLLIELGVYTPYVQEHLGPAGYVKIPTDLEGYSKGCKFLPKLNNELEEFRNTTYKERFSSLNELVLIMFENDKVLIPPETAWFGFYASNNLKNIVAANETDLYKDDWIGLRALDEAGKVTWLSLPGGHLHIKEAEMMTHVVPYLIDPHATV</sequence>
<dbReference type="PANTHER" id="PTHR11247:SF8">
    <property type="entry name" value="PALMITOYL-PROTEIN THIOESTERASE 1"/>
    <property type="match status" value="1"/>
</dbReference>
<reference evidence="9" key="1">
    <citation type="submission" date="2021-01" db="EMBL/GenBank/DDBJ databases">
        <title>Adiantum capillus-veneris genome.</title>
        <authorList>
            <person name="Fang Y."/>
            <person name="Liao Q."/>
        </authorList>
    </citation>
    <scope>NUCLEOTIDE SEQUENCE</scope>
    <source>
        <strain evidence="9">H3</strain>
        <tissue evidence="9">Leaf</tissue>
    </source>
</reference>
<dbReference type="EMBL" id="JABFUD020000004">
    <property type="protein sequence ID" value="KAI5080762.1"/>
    <property type="molecule type" value="Genomic_DNA"/>
</dbReference>
<evidence type="ECO:0000256" key="4">
    <source>
        <dbReference type="ARBA" id="ARBA00022801"/>
    </source>
</evidence>
<gene>
    <name evidence="9" type="ORF">GOP47_0003945</name>
</gene>
<comment type="caution">
    <text evidence="9">The sequence shown here is derived from an EMBL/GenBank/DDBJ whole genome shotgun (WGS) entry which is preliminary data.</text>
</comment>
<name>A0A9D4V780_ADICA</name>
<dbReference type="Proteomes" id="UP000886520">
    <property type="component" value="Chromosome 4"/>
</dbReference>
<evidence type="ECO:0000256" key="8">
    <source>
        <dbReference type="SAM" id="SignalP"/>
    </source>
</evidence>
<keyword evidence="10" id="KW-1185">Reference proteome</keyword>
<dbReference type="EC" id="3.1.2.22" evidence="1"/>
<dbReference type="InterPro" id="IPR002472">
    <property type="entry name" value="Palm_thioest"/>
</dbReference>
<proteinExistence type="predicted"/>
<evidence type="ECO:0000256" key="6">
    <source>
        <dbReference type="ARBA" id="ARBA00023180"/>
    </source>
</evidence>
<evidence type="ECO:0000256" key="3">
    <source>
        <dbReference type="ARBA" id="ARBA00022729"/>
    </source>
</evidence>
<dbReference type="AlphaFoldDB" id="A0A9D4V780"/>
<dbReference type="InterPro" id="IPR029058">
    <property type="entry name" value="AB_hydrolase_fold"/>
</dbReference>
<evidence type="ECO:0000313" key="9">
    <source>
        <dbReference type="EMBL" id="KAI5080762.1"/>
    </source>
</evidence>
<dbReference type="Pfam" id="PF02089">
    <property type="entry name" value="Palm_thioest"/>
    <property type="match status" value="1"/>
</dbReference>
<feature type="chain" id="PRO_5039437468" description="Palmitoyl-protein thioesterase 1" evidence="8">
    <location>
        <begin position="21"/>
        <end position="295"/>
    </location>
</feature>
<dbReference type="PRINTS" id="PR00414">
    <property type="entry name" value="PPTHIESTRASE"/>
</dbReference>
<accession>A0A9D4V780</accession>